<dbReference type="EMBL" id="KN549359">
    <property type="protein sequence ID" value="KHJ98076.1"/>
    <property type="molecule type" value="Genomic_DNA"/>
</dbReference>
<dbReference type="PANTHER" id="PTHR47331">
    <property type="entry name" value="PHD-TYPE DOMAIN-CONTAINING PROTEIN"/>
    <property type="match status" value="1"/>
</dbReference>
<accession>A0A0B1TPQ4</accession>
<sequence length="153" mass="17070">MGPLPKKRLTESPPFGVDLMGPIATKNSTSEDFKRYAVLLTCLVTRLVHMEIVPKKTTGHRKLSDELPQTTLCEIESVVNSTPLTAVGESSPYEVLRPMDFIYKDVRHGTMQLSPSNDGDDADNLLHPMLTSHKAANTALSETERLTKKFWNM</sequence>
<dbReference type="Proteomes" id="UP000053660">
    <property type="component" value="Unassembled WGS sequence"/>
</dbReference>
<evidence type="ECO:0000313" key="2">
    <source>
        <dbReference type="Proteomes" id="UP000053660"/>
    </source>
</evidence>
<protein>
    <submittedName>
        <fullName evidence="1">Uncharacterized protein</fullName>
    </submittedName>
</protein>
<dbReference type="AlphaFoldDB" id="A0A0B1TPQ4"/>
<name>A0A0B1TPQ4_OESDE</name>
<dbReference type="PANTHER" id="PTHR47331:SF6">
    <property type="entry name" value="DOUBLECORTIN DOMAIN-CONTAINING PROTEIN"/>
    <property type="match status" value="1"/>
</dbReference>
<organism evidence="1 2">
    <name type="scientific">Oesophagostomum dentatum</name>
    <name type="common">Nodular worm</name>
    <dbReference type="NCBI Taxonomy" id="61180"/>
    <lineage>
        <taxon>Eukaryota</taxon>
        <taxon>Metazoa</taxon>
        <taxon>Ecdysozoa</taxon>
        <taxon>Nematoda</taxon>
        <taxon>Chromadorea</taxon>
        <taxon>Rhabditida</taxon>
        <taxon>Rhabditina</taxon>
        <taxon>Rhabditomorpha</taxon>
        <taxon>Strongyloidea</taxon>
        <taxon>Strongylidae</taxon>
        <taxon>Oesophagostomum</taxon>
    </lineage>
</organism>
<keyword evidence="2" id="KW-1185">Reference proteome</keyword>
<dbReference type="OrthoDB" id="6020750at2759"/>
<reference evidence="1 2" key="1">
    <citation type="submission" date="2014-03" db="EMBL/GenBank/DDBJ databases">
        <title>Draft genome of the hookworm Oesophagostomum dentatum.</title>
        <authorList>
            <person name="Mitreva M."/>
        </authorList>
    </citation>
    <scope>NUCLEOTIDE SEQUENCE [LARGE SCALE GENOMIC DNA]</scope>
    <source>
        <strain evidence="1 2">OD-Hann</strain>
    </source>
</reference>
<gene>
    <name evidence="1" type="ORF">OESDEN_01937</name>
</gene>
<evidence type="ECO:0000313" key="1">
    <source>
        <dbReference type="EMBL" id="KHJ98076.1"/>
    </source>
</evidence>
<proteinExistence type="predicted"/>